<dbReference type="Proteomes" id="UP001065265">
    <property type="component" value="Chromosome"/>
</dbReference>
<reference evidence="1" key="1">
    <citation type="submission" date="2022-02" db="EMBL/GenBank/DDBJ databases">
        <title>Qipengyuania spongiae sp. nov., isolated from marine sponge.</title>
        <authorList>
            <person name="Li Z."/>
            <person name="Zhang M."/>
        </authorList>
    </citation>
    <scope>NUCLEOTIDE SEQUENCE</scope>
    <source>
        <strain evidence="1">PHS-Z21</strain>
    </source>
</reference>
<accession>A0ABY5SYY6</accession>
<gene>
    <name evidence="1" type="ORF">L1F33_12665</name>
</gene>
<dbReference type="EMBL" id="CP092471">
    <property type="protein sequence ID" value="UVI39071.1"/>
    <property type="molecule type" value="Genomic_DNA"/>
</dbReference>
<organism evidence="1 2">
    <name type="scientific">Qipengyuania spongiae</name>
    <dbReference type="NCBI Taxonomy" id="2909673"/>
    <lineage>
        <taxon>Bacteria</taxon>
        <taxon>Pseudomonadati</taxon>
        <taxon>Pseudomonadota</taxon>
        <taxon>Alphaproteobacteria</taxon>
        <taxon>Sphingomonadales</taxon>
        <taxon>Erythrobacteraceae</taxon>
        <taxon>Qipengyuania</taxon>
    </lineage>
</organism>
<dbReference type="InterPro" id="IPR027304">
    <property type="entry name" value="Trigger_fact/SurA_dom_sf"/>
</dbReference>
<dbReference type="Gene3D" id="1.10.8.1040">
    <property type="match status" value="1"/>
</dbReference>
<name>A0ABY5SYY6_9SPHN</name>
<dbReference type="SUPFAM" id="SSF109998">
    <property type="entry name" value="Triger factor/SurA peptide-binding domain-like"/>
    <property type="match status" value="1"/>
</dbReference>
<proteinExistence type="predicted"/>
<sequence length="237" mass="25850">MAAAAMLATLVIACEASPPTGQTIARVDGTDVTEREVDQELRSAGVALASAGPDMRGAAMERIVQRKILASEALSRDLDREGDYHFALRQARDELLVRALQRRLRYEAARPDEADIAREITERPWVYRQREFVTLSGPTGAAEKAEVEIDTADAPPGAGEALIAARVGDDVTIEGRVWNVISTQSVTTDDRALIDRARKALVDRSVDAELTRLIDEYRQSGQVQYQEGKGASAQSTD</sequence>
<keyword evidence="2" id="KW-1185">Reference proteome</keyword>
<evidence type="ECO:0000313" key="1">
    <source>
        <dbReference type="EMBL" id="UVI39071.1"/>
    </source>
</evidence>
<protein>
    <submittedName>
        <fullName evidence="1">Uncharacterized protein</fullName>
    </submittedName>
</protein>
<dbReference type="RefSeq" id="WP_265558252.1">
    <property type="nucleotide sequence ID" value="NZ_CP092471.1"/>
</dbReference>
<evidence type="ECO:0000313" key="2">
    <source>
        <dbReference type="Proteomes" id="UP001065265"/>
    </source>
</evidence>